<keyword evidence="1" id="KW-1133">Transmembrane helix</keyword>
<evidence type="ECO:0000256" key="1">
    <source>
        <dbReference type="SAM" id="Phobius"/>
    </source>
</evidence>
<evidence type="ECO:0000313" key="3">
    <source>
        <dbReference type="Proteomes" id="UP000828390"/>
    </source>
</evidence>
<reference evidence="2" key="1">
    <citation type="journal article" date="2019" name="bioRxiv">
        <title>The Genome of the Zebra Mussel, Dreissena polymorpha: A Resource for Invasive Species Research.</title>
        <authorList>
            <person name="McCartney M.A."/>
            <person name="Auch B."/>
            <person name="Kono T."/>
            <person name="Mallez S."/>
            <person name="Zhang Y."/>
            <person name="Obille A."/>
            <person name="Becker A."/>
            <person name="Abrahante J.E."/>
            <person name="Garbe J."/>
            <person name="Badalamenti J.P."/>
            <person name="Herman A."/>
            <person name="Mangelson H."/>
            <person name="Liachko I."/>
            <person name="Sullivan S."/>
            <person name="Sone E.D."/>
            <person name="Koren S."/>
            <person name="Silverstein K.A.T."/>
            <person name="Beckman K.B."/>
            <person name="Gohl D.M."/>
        </authorList>
    </citation>
    <scope>NUCLEOTIDE SEQUENCE</scope>
    <source>
        <strain evidence="2">Duluth1</strain>
        <tissue evidence="2">Whole animal</tissue>
    </source>
</reference>
<dbReference type="EMBL" id="JAIWYP010000006">
    <property type="protein sequence ID" value="KAH3804269.1"/>
    <property type="molecule type" value="Genomic_DNA"/>
</dbReference>
<name>A0A9D4FVC4_DREPO</name>
<keyword evidence="1" id="KW-0812">Transmembrane</keyword>
<evidence type="ECO:0000313" key="2">
    <source>
        <dbReference type="EMBL" id="KAH3804269.1"/>
    </source>
</evidence>
<dbReference type="AlphaFoldDB" id="A0A9D4FVC4"/>
<keyword evidence="1" id="KW-0472">Membrane</keyword>
<comment type="caution">
    <text evidence="2">The sequence shown here is derived from an EMBL/GenBank/DDBJ whole genome shotgun (WGS) entry which is preliminary data.</text>
</comment>
<sequence length="176" mass="19822">MASWRLRFHDKWPHLASLYASTHHLDEEGKHPDPMMGQDNVFEPGGDPIGAYKYYVQPSLRSEFSIEEPPYLNRPVYKDGDSRSSGLTSGGDSFRRGATCRVVLCVFLIFCFIVVVIAAVTLAVLLSKSPRKSPSAFAPIETFESSAKFHKFQFIDALKDNSSEEFKKMETEFCNA</sequence>
<dbReference type="Proteomes" id="UP000828390">
    <property type="component" value="Unassembled WGS sequence"/>
</dbReference>
<keyword evidence="3" id="KW-1185">Reference proteome</keyword>
<protein>
    <submittedName>
        <fullName evidence="2">Uncharacterized protein</fullName>
    </submittedName>
</protein>
<gene>
    <name evidence="2" type="ORF">DPMN_132553</name>
</gene>
<accession>A0A9D4FVC4</accession>
<feature type="non-terminal residue" evidence="2">
    <location>
        <position position="1"/>
    </location>
</feature>
<proteinExistence type="predicted"/>
<feature type="transmembrane region" description="Helical" evidence="1">
    <location>
        <begin position="102"/>
        <end position="126"/>
    </location>
</feature>
<reference evidence="2" key="2">
    <citation type="submission" date="2020-11" db="EMBL/GenBank/DDBJ databases">
        <authorList>
            <person name="McCartney M.A."/>
            <person name="Auch B."/>
            <person name="Kono T."/>
            <person name="Mallez S."/>
            <person name="Becker A."/>
            <person name="Gohl D.M."/>
            <person name="Silverstein K.A.T."/>
            <person name="Koren S."/>
            <person name="Bechman K.B."/>
            <person name="Herman A."/>
            <person name="Abrahante J.E."/>
            <person name="Garbe J."/>
        </authorList>
    </citation>
    <scope>NUCLEOTIDE SEQUENCE</scope>
    <source>
        <strain evidence="2">Duluth1</strain>
        <tissue evidence="2">Whole animal</tissue>
    </source>
</reference>
<organism evidence="2 3">
    <name type="scientific">Dreissena polymorpha</name>
    <name type="common">Zebra mussel</name>
    <name type="synonym">Mytilus polymorpha</name>
    <dbReference type="NCBI Taxonomy" id="45954"/>
    <lineage>
        <taxon>Eukaryota</taxon>
        <taxon>Metazoa</taxon>
        <taxon>Spiralia</taxon>
        <taxon>Lophotrochozoa</taxon>
        <taxon>Mollusca</taxon>
        <taxon>Bivalvia</taxon>
        <taxon>Autobranchia</taxon>
        <taxon>Heteroconchia</taxon>
        <taxon>Euheterodonta</taxon>
        <taxon>Imparidentia</taxon>
        <taxon>Neoheterodontei</taxon>
        <taxon>Myida</taxon>
        <taxon>Dreissenoidea</taxon>
        <taxon>Dreissenidae</taxon>
        <taxon>Dreissena</taxon>
    </lineage>
</organism>